<comment type="caution">
    <text evidence="2">The sequence shown here is derived from an EMBL/GenBank/DDBJ whole genome shotgun (WGS) entry which is preliminary data.</text>
</comment>
<gene>
    <name evidence="2" type="ORF">GCM10011518_41820</name>
</gene>
<evidence type="ECO:0000313" key="2">
    <source>
        <dbReference type="EMBL" id="GGF28140.1"/>
    </source>
</evidence>
<organism evidence="2 3">
    <name type="scientific">Flavobacterium limi</name>
    <dbReference type="NCBI Taxonomy" id="2045105"/>
    <lineage>
        <taxon>Bacteria</taxon>
        <taxon>Pseudomonadati</taxon>
        <taxon>Bacteroidota</taxon>
        <taxon>Flavobacteriia</taxon>
        <taxon>Flavobacteriales</taxon>
        <taxon>Flavobacteriaceae</taxon>
        <taxon>Flavobacterium</taxon>
    </lineage>
</organism>
<accession>A0ABQ1UVV2</accession>
<keyword evidence="3" id="KW-1185">Reference proteome</keyword>
<dbReference type="EMBL" id="BMKP01000013">
    <property type="protein sequence ID" value="GGF28140.1"/>
    <property type="molecule type" value="Genomic_DNA"/>
</dbReference>
<feature type="region of interest" description="Disordered" evidence="1">
    <location>
        <begin position="1"/>
        <end position="76"/>
    </location>
</feature>
<evidence type="ECO:0000313" key="3">
    <source>
        <dbReference type="Proteomes" id="UP000655016"/>
    </source>
</evidence>
<feature type="compositionally biased region" description="Basic and acidic residues" evidence="1">
    <location>
        <begin position="22"/>
        <end position="33"/>
    </location>
</feature>
<reference evidence="3" key="1">
    <citation type="journal article" date="2019" name="Int. J. Syst. Evol. Microbiol.">
        <title>The Global Catalogue of Microorganisms (GCM) 10K type strain sequencing project: providing services to taxonomists for standard genome sequencing and annotation.</title>
        <authorList>
            <consortium name="The Broad Institute Genomics Platform"/>
            <consortium name="The Broad Institute Genome Sequencing Center for Infectious Disease"/>
            <person name="Wu L."/>
            <person name="Ma J."/>
        </authorList>
    </citation>
    <scope>NUCLEOTIDE SEQUENCE [LARGE SCALE GENOMIC DNA]</scope>
    <source>
        <strain evidence="3">CGMCC 1.16060</strain>
    </source>
</reference>
<proteinExistence type="predicted"/>
<protein>
    <submittedName>
        <fullName evidence="2">Uncharacterized protein</fullName>
    </submittedName>
</protein>
<feature type="compositionally biased region" description="Polar residues" evidence="1">
    <location>
        <begin position="1"/>
        <end position="15"/>
    </location>
</feature>
<evidence type="ECO:0000256" key="1">
    <source>
        <dbReference type="SAM" id="MobiDB-lite"/>
    </source>
</evidence>
<dbReference type="Proteomes" id="UP000655016">
    <property type="component" value="Unassembled WGS sequence"/>
</dbReference>
<feature type="compositionally biased region" description="Basic and acidic residues" evidence="1">
    <location>
        <begin position="44"/>
        <end position="64"/>
    </location>
</feature>
<dbReference type="RefSeq" id="WP_163396393.1">
    <property type="nucleotide sequence ID" value="NZ_BMKP01000013.1"/>
</dbReference>
<sequence length="76" mass="8745">MIPQQNYDTHYQQDSDYPIGEEQAHLEEMEHSEPAAGQLLSPERSADHQPTELDHDDADRRTLDESQADEDADDEH</sequence>
<name>A0ABQ1UVV2_9FLAO</name>
<feature type="compositionally biased region" description="Acidic residues" evidence="1">
    <location>
        <begin position="66"/>
        <end position="76"/>
    </location>
</feature>